<dbReference type="Gene3D" id="2.20.25.10">
    <property type="match status" value="1"/>
</dbReference>
<accession>A0A4S4NBE4</accession>
<dbReference type="InterPro" id="IPR036102">
    <property type="entry name" value="OsmC/Ohrsf"/>
</dbReference>
<evidence type="ECO:0008006" key="4">
    <source>
        <dbReference type="Google" id="ProtNLM"/>
    </source>
</evidence>
<dbReference type="InterPro" id="IPR003718">
    <property type="entry name" value="OsmC/Ohr_fam"/>
</dbReference>
<dbReference type="AlphaFoldDB" id="A0A4S4NBE4"/>
<dbReference type="OrthoDB" id="60422at2759"/>
<dbReference type="Proteomes" id="UP000308730">
    <property type="component" value="Unassembled WGS sequence"/>
</dbReference>
<dbReference type="PANTHER" id="PTHR33797:SF2">
    <property type="entry name" value="ORGANIC HYDROPEROXIDE RESISTANCE PROTEIN-LIKE"/>
    <property type="match status" value="1"/>
</dbReference>
<dbReference type="Gene3D" id="3.30.300.20">
    <property type="match status" value="1"/>
</dbReference>
<dbReference type="InterPro" id="IPR015946">
    <property type="entry name" value="KH_dom-like_a/b"/>
</dbReference>
<organism evidence="2 3">
    <name type="scientific">Antrodiella citrinella</name>
    <dbReference type="NCBI Taxonomy" id="2447956"/>
    <lineage>
        <taxon>Eukaryota</taxon>
        <taxon>Fungi</taxon>
        <taxon>Dikarya</taxon>
        <taxon>Basidiomycota</taxon>
        <taxon>Agaricomycotina</taxon>
        <taxon>Agaricomycetes</taxon>
        <taxon>Polyporales</taxon>
        <taxon>Steccherinaceae</taxon>
        <taxon>Antrodiella</taxon>
    </lineage>
</organism>
<evidence type="ECO:0000256" key="1">
    <source>
        <dbReference type="ARBA" id="ARBA00007378"/>
    </source>
</evidence>
<keyword evidence="3" id="KW-1185">Reference proteome</keyword>
<evidence type="ECO:0000313" key="3">
    <source>
        <dbReference type="Proteomes" id="UP000308730"/>
    </source>
</evidence>
<proteinExistence type="inferred from homology"/>
<comment type="caution">
    <text evidence="2">The sequence shown here is derived from an EMBL/GenBank/DDBJ whole genome shotgun (WGS) entry which is preliminary data.</text>
</comment>
<dbReference type="NCBIfam" id="TIGR03561">
    <property type="entry name" value="organ_hyd_perox"/>
    <property type="match status" value="1"/>
</dbReference>
<reference evidence="2 3" key="1">
    <citation type="submission" date="2019-02" db="EMBL/GenBank/DDBJ databases">
        <title>Genome sequencing of the rare red list fungi Antrodiella citrinella (Flaviporus citrinellus).</title>
        <authorList>
            <person name="Buettner E."/>
            <person name="Kellner H."/>
        </authorList>
    </citation>
    <scope>NUCLEOTIDE SEQUENCE [LARGE SCALE GENOMIC DNA]</scope>
    <source>
        <strain evidence="2 3">DSM 108506</strain>
    </source>
</reference>
<dbReference type="InterPro" id="IPR019953">
    <property type="entry name" value="OHR"/>
</dbReference>
<name>A0A4S4NBE4_9APHY</name>
<dbReference type="PANTHER" id="PTHR33797">
    <property type="entry name" value="ORGANIC HYDROPEROXIDE RESISTANCE PROTEIN-LIKE"/>
    <property type="match status" value="1"/>
</dbReference>
<dbReference type="EMBL" id="SGPM01000008">
    <property type="protein sequence ID" value="THH33270.1"/>
    <property type="molecule type" value="Genomic_DNA"/>
</dbReference>
<dbReference type="SUPFAM" id="SSF82784">
    <property type="entry name" value="OsmC-like"/>
    <property type="match status" value="1"/>
</dbReference>
<protein>
    <recommendedName>
        <fullName evidence="4">OsmC-like protein</fullName>
    </recommendedName>
</protein>
<evidence type="ECO:0000313" key="2">
    <source>
        <dbReference type="EMBL" id="THH33270.1"/>
    </source>
</evidence>
<sequence length="167" mass="17790">MFTILARRSSVLPRSVFRVQFASHRTLMTLEDHKYTAHATASGQGRNGTVKSNDDIGLELRLAMPKSLGGKGDGQNPEMLLAMGYSACFLGALQMVAGQQGKTALARDAKVHAQVHIGKPNDMAGFGLSVEIQVEGVKDQALIDGAHAACPYSRAFKHGAEVKVSQA</sequence>
<dbReference type="GO" id="GO:0006979">
    <property type="term" value="P:response to oxidative stress"/>
    <property type="evidence" value="ECO:0007669"/>
    <property type="project" value="InterPro"/>
</dbReference>
<dbReference type="Pfam" id="PF02566">
    <property type="entry name" value="OsmC"/>
    <property type="match status" value="1"/>
</dbReference>
<gene>
    <name evidence="2" type="ORF">EUX98_g867</name>
</gene>
<comment type="similarity">
    <text evidence="1">Belongs to the OsmC/Ohr family.</text>
</comment>